<sequence length="212" mass="23810">MIDAVWYGDKKPWLPSVQLCDGKKYVSVSKWNPGFVKFATGKCMERRRGKVQNTCNLAILDRLRAARKEACNARVQTAIEEAMAADQSLPDEPRKKKQRVQPARDCDHLMCGNVVTVIVDGYQMDVLWSVTSSVVWVEFTTANLAFLQRACRDPEASKGRSRAPKGQRRLRMPRRKPTQKRQASEMRTPPSDEEDGEAANAAPEGDQDASAE</sequence>
<dbReference type="EMBL" id="CAXAMM010004335">
    <property type="protein sequence ID" value="CAK9003242.1"/>
    <property type="molecule type" value="Genomic_DNA"/>
</dbReference>
<feature type="compositionally biased region" description="Basic residues" evidence="1">
    <location>
        <begin position="159"/>
        <end position="179"/>
    </location>
</feature>
<evidence type="ECO:0000256" key="1">
    <source>
        <dbReference type="SAM" id="MobiDB-lite"/>
    </source>
</evidence>
<protein>
    <submittedName>
        <fullName evidence="2">Mitochondrial protein</fullName>
    </submittedName>
</protein>
<name>A0ABP0IKY5_9DINO</name>
<feature type="region of interest" description="Disordered" evidence="1">
    <location>
        <begin position="153"/>
        <end position="212"/>
    </location>
</feature>
<proteinExistence type="predicted"/>
<dbReference type="Proteomes" id="UP001642464">
    <property type="component" value="Unassembled WGS sequence"/>
</dbReference>
<reference evidence="2 3" key="1">
    <citation type="submission" date="2024-02" db="EMBL/GenBank/DDBJ databases">
        <authorList>
            <person name="Chen Y."/>
            <person name="Shah S."/>
            <person name="Dougan E. K."/>
            <person name="Thang M."/>
            <person name="Chan C."/>
        </authorList>
    </citation>
    <scope>NUCLEOTIDE SEQUENCE [LARGE SCALE GENOMIC DNA]</scope>
</reference>
<accession>A0ABP0IKY5</accession>
<feature type="region of interest" description="Disordered" evidence="1">
    <location>
        <begin position="84"/>
        <end position="103"/>
    </location>
</feature>
<comment type="caution">
    <text evidence="2">The sequence shown here is derived from an EMBL/GenBank/DDBJ whole genome shotgun (WGS) entry which is preliminary data.</text>
</comment>
<organism evidence="2 3">
    <name type="scientific">Durusdinium trenchii</name>
    <dbReference type="NCBI Taxonomy" id="1381693"/>
    <lineage>
        <taxon>Eukaryota</taxon>
        <taxon>Sar</taxon>
        <taxon>Alveolata</taxon>
        <taxon>Dinophyceae</taxon>
        <taxon>Suessiales</taxon>
        <taxon>Symbiodiniaceae</taxon>
        <taxon>Durusdinium</taxon>
    </lineage>
</organism>
<keyword evidence="3" id="KW-1185">Reference proteome</keyword>
<evidence type="ECO:0000313" key="3">
    <source>
        <dbReference type="Proteomes" id="UP001642464"/>
    </source>
</evidence>
<evidence type="ECO:0000313" key="2">
    <source>
        <dbReference type="EMBL" id="CAK9003242.1"/>
    </source>
</evidence>
<gene>
    <name evidence="2" type="ORF">SCF082_LOCUS7658</name>
</gene>